<dbReference type="PANTHER" id="PTHR43740:SF2">
    <property type="entry name" value="LEUCINE--TRNA LIGASE, MITOCHONDRIAL"/>
    <property type="match status" value="1"/>
</dbReference>
<dbReference type="Gene3D" id="3.90.740.10">
    <property type="entry name" value="Valyl/Leucyl/Isoleucyl-tRNA synthetase, editing domain"/>
    <property type="match status" value="1"/>
</dbReference>
<keyword evidence="7 9" id="KW-0030">Aminoacyl-tRNA synthetase</keyword>
<protein>
    <recommendedName>
        <fullName evidence="9">Leucine--tRNA ligase</fullName>
        <ecNumber evidence="9">6.1.1.4</ecNumber>
    </recommendedName>
    <alternativeName>
        <fullName evidence="9">Leucyl-tRNA synthetase</fullName>
        <shortName evidence="9">LeuRS</shortName>
    </alternativeName>
</protein>
<dbReference type="Proteomes" id="UP000005835">
    <property type="component" value="Unassembled WGS sequence"/>
</dbReference>
<dbReference type="FunFam" id="3.90.740.10:FF:000012">
    <property type="entry name" value="Leucine--tRNA ligase"/>
    <property type="match status" value="1"/>
</dbReference>
<dbReference type="InterPro" id="IPR014729">
    <property type="entry name" value="Rossmann-like_a/b/a_fold"/>
</dbReference>
<dbReference type="InterPro" id="IPR025709">
    <property type="entry name" value="Leu_tRNA-synth_edit"/>
</dbReference>
<dbReference type="SUPFAM" id="SSF52374">
    <property type="entry name" value="Nucleotidylyl transferase"/>
    <property type="match status" value="1"/>
</dbReference>
<proteinExistence type="inferred from homology"/>
<evidence type="ECO:0000256" key="4">
    <source>
        <dbReference type="ARBA" id="ARBA00022741"/>
    </source>
</evidence>
<dbReference type="PRINTS" id="PR00985">
    <property type="entry name" value="TRNASYNTHLEU"/>
</dbReference>
<reference evidence="15 16" key="1">
    <citation type="submission" date="2012-05" db="EMBL/GenBank/DDBJ databases">
        <title>The Genome Sequence of Sutterella wadsworthensis 2_1_59BFAA.</title>
        <authorList>
            <consortium name="The Broad Institute Genome Sequencing Platform"/>
            <person name="Earl A."/>
            <person name="Ward D."/>
            <person name="Feldgarden M."/>
            <person name="Gevers D."/>
            <person name="Daigneault M."/>
            <person name="Strauss J."/>
            <person name="Allen-Vercoe E."/>
            <person name="Walker B."/>
            <person name="Young S.K."/>
            <person name="Zeng Q."/>
            <person name="Gargeya S."/>
            <person name="Fitzgerald M."/>
            <person name="Haas B."/>
            <person name="Abouelleil A."/>
            <person name="Alvarado L."/>
            <person name="Arachchi H.M."/>
            <person name="Berlin A.M."/>
            <person name="Chapman S.B."/>
            <person name="Goldberg J."/>
            <person name="Griggs A."/>
            <person name="Gujja S."/>
            <person name="Hansen M."/>
            <person name="Howarth C."/>
            <person name="Imamovic A."/>
            <person name="Larimer J."/>
            <person name="McCowen C."/>
            <person name="Montmayeur A."/>
            <person name="Murphy C."/>
            <person name="Neiman D."/>
            <person name="Pearson M."/>
            <person name="Priest M."/>
            <person name="Roberts A."/>
            <person name="Saif S."/>
            <person name="Shea T."/>
            <person name="Sisk P."/>
            <person name="Sykes S."/>
            <person name="Wortman J."/>
            <person name="Nusbaum C."/>
            <person name="Birren B."/>
        </authorList>
    </citation>
    <scope>NUCLEOTIDE SEQUENCE [LARGE SCALE GENOMIC DNA]</scope>
    <source>
        <strain evidence="15 16">2_1_59BFAA</strain>
    </source>
</reference>
<keyword evidence="16" id="KW-1185">Reference proteome</keyword>
<dbReference type="GO" id="GO:0005524">
    <property type="term" value="F:ATP binding"/>
    <property type="evidence" value="ECO:0007669"/>
    <property type="project" value="UniProtKB-UniRule"/>
</dbReference>
<keyword evidence="6 9" id="KW-0648">Protein biosynthesis</keyword>
<dbReference type="InterPro" id="IPR015413">
    <property type="entry name" value="Methionyl/Leucyl_tRNA_Synth"/>
</dbReference>
<dbReference type="OrthoDB" id="9810365at2"/>
<evidence type="ECO:0000259" key="11">
    <source>
        <dbReference type="Pfam" id="PF00133"/>
    </source>
</evidence>
<keyword evidence="5 9" id="KW-0067">ATP-binding</keyword>
<dbReference type="STRING" id="742823.HMPREF9465_01532"/>
<gene>
    <name evidence="9" type="primary">leuS</name>
    <name evidence="15" type="ORF">HMPREF9465_01532</name>
</gene>
<dbReference type="Gene3D" id="2.20.28.290">
    <property type="match status" value="1"/>
</dbReference>
<feature type="domain" description="Leucyl-tRNA synthetase editing" evidence="14">
    <location>
        <begin position="228"/>
        <end position="415"/>
    </location>
</feature>
<dbReference type="GO" id="GO:0006429">
    <property type="term" value="P:leucyl-tRNA aminoacylation"/>
    <property type="evidence" value="ECO:0007669"/>
    <property type="project" value="UniProtKB-UniRule"/>
</dbReference>
<dbReference type="RefSeq" id="WP_005435739.1">
    <property type="nucleotide sequence ID" value="NZ_JH815517.1"/>
</dbReference>
<evidence type="ECO:0000259" key="14">
    <source>
        <dbReference type="Pfam" id="PF13603"/>
    </source>
</evidence>
<dbReference type="PATRIC" id="fig|742823.3.peg.1523"/>
<dbReference type="InterPro" id="IPR002300">
    <property type="entry name" value="aa-tRNA-synth_Ia"/>
</dbReference>
<dbReference type="Gene3D" id="3.10.20.590">
    <property type="match status" value="1"/>
</dbReference>
<feature type="domain" description="Aminoacyl-tRNA synthetase class Ia" evidence="11">
    <location>
        <begin position="632"/>
        <end position="662"/>
    </location>
</feature>
<comment type="catalytic activity">
    <reaction evidence="8 9">
        <text>tRNA(Leu) + L-leucine + ATP = L-leucyl-tRNA(Leu) + AMP + diphosphate</text>
        <dbReference type="Rhea" id="RHEA:11688"/>
        <dbReference type="Rhea" id="RHEA-COMP:9613"/>
        <dbReference type="Rhea" id="RHEA-COMP:9622"/>
        <dbReference type="ChEBI" id="CHEBI:30616"/>
        <dbReference type="ChEBI" id="CHEBI:33019"/>
        <dbReference type="ChEBI" id="CHEBI:57427"/>
        <dbReference type="ChEBI" id="CHEBI:78442"/>
        <dbReference type="ChEBI" id="CHEBI:78494"/>
        <dbReference type="ChEBI" id="CHEBI:456215"/>
        <dbReference type="EC" id="6.1.1.4"/>
    </reaction>
</comment>
<feature type="short sequence motif" description="'KMSKS' region" evidence="9">
    <location>
        <begin position="633"/>
        <end position="637"/>
    </location>
</feature>
<comment type="caution">
    <text evidence="15">The sequence shown here is derived from an EMBL/GenBank/DDBJ whole genome shotgun (WGS) entry which is preliminary data.</text>
</comment>
<keyword evidence="4 9" id="KW-0547">Nucleotide-binding</keyword>
<evidence type="ECO:0000259" key="12">
    <source>
        <dbReference type="Pfam" id="PF08264"/>
    </source>
</evidence>
<dbReference type="GO" id="GO:0004823">
    <property type="term" value="F:leucine-tRNA ligase activity"/>
    <property type="evidence" value="ECO:0007669"/>
    <property type="project" value="UniProtKB-UniRule"/>
</dbReference>
<dbReference type="Gene3D" id="1.10.730.10">
    <property type="entry name" value="Isoleucyl-tRNA Synthetase, Domain 1"/>
    <property type="match status" value="2"/>
</dbReference>
<evidence type="ECO:0000256" key="5">
    <source>
        <dbReference type="ARBA" id="ARBA00022840"/>
    </source>
</evidence>
<keyword evidence="2 9" id="KW-0963">Cytoplasm</keyword>
<sequence length="878" mass="99057">MRETYSAQAVESEVQAMWKAKDVYRAVENAVDNNGQPKPKFYVCSMLPYPSGKLHMGHVRNYTLNDVMYRFYRMKGYNVMTPMGWDAFGLPAENAAIAKKVAPAAWTYSNIADMKSQMEPLGLAFDWSREVATCKPEYYRWSQWMFLKMLEKGIAYRKTQIVNWDPVDKTVLANEQVIEGRGWRSGAVVEKREIPGYYLGITQYAQELLDDLDQLQGWPEQVRRMQEHWIGRSEGVNLSFPYELEGTPKLLRVYTTRPDTLMGVSFVAIAAEHPLAAYVSRNRPDLQAFIEECSKGSVSEADMASMEKKGVPTGFYVRHPITGDNVEVWIANYVLMSYGEGAVMGVPAHDERDFAFAKKFGLPIRQVIAVEGETYSTEAWQDWYGDKTLDGRLVNSGKFDGLGIHEAFDAIATDLKARGLGDKQVQFRLRDWGISRQRYWGTPIPMINCPCCGPVPVPEQDLPVVLPEDLIPDGSGNPLTKCESFLNVKCPKCGGDAQRETDTMDTFVDSSWYFQRYCSPDCSTAMVDKRADYWMPMDQYIGGIEHAVLHLLYARFWTKVMRDLGLVKYDEPFKNLFTQGMLMADCYYRNGDDGRKVWFYPDEVEVQYDEKGRPVGAVCKADGQPVTLGGIEKMSKSKNNVVEPRDIIKKFGADTARSFVMFAGPPDQSAAWSNSGAEGTYRFLRRIWNWAFAKKNLIASAGALEGQMLPHDAKTLRREVHTTLRQAEYDFSRMQYNTVVSACMKMFNTIEGFKGETPADLAALCECASILLRTLYPIAPHITTALWQELGFVERIGDLIDAPWPEVSEDAIKADELKLVVQVNGKLRGEILVPAEAAQAEIEAAALANPDVQRFTEGMTVRKIIIVKNKLVNVVVAK</sequence>
<keyword evidence="3 9" id="KW-0436">Ligase</keyword>
<evidence type="ECO:0000313" key="15">
    <source>
        <dbReference type="EMBL" id="EKB30842.1"/>
    </source>
</evidence>
<dbReference type="InterPro" id="IPR001412">
    <property type="entry name" value="aa-tRNA-synth_I_CS"/>
</dbReference>
<evidence type="ECO:0000259" key="13">
    <source>
        <dbReference type="Pfam" id="PF09334"/>
    </source>
</evidence>
<feature type="domain" description="Methionyl/Leucyl tRNA synthetase" evidence="13">
    <location>
        <begin position="42"/>
        <end position="177"/>
    </location>
</feature>
<comment type="subcellular location">
    <subcellularLocation>
        <location evidence="9">Cytoplasm</location>
    </subcellularLocation>
</comment>
<dbReference type="FunFam" id="3.10.20.590:FF:000001">
    <property type="entry name" value="Leucine--tRNA ligase"/>
    <property type="match status" value="1"/>
</dbReference>
<comment type="similarity">
    <text evidence="1 9 10">Belongs to the class-I aminoacyl-tRNA synthetase family.</text>
</comment>
<evidence type="ECO:0000256" key="3">
    <source>
        <dbReference type="ARBA" id="ARBA00022598"/>
    </source>
</evidence>
<dbReference type="InterPro" id="IPR002302">
    <property type="entry name" value="Leu-tRNA-ligase"/>
</dbReference>
<dbReference type="Pfam" id="PF09334">
    <property type="entry name" value="tRNA-synt_1g"/>
    <property type="match status" value="1"/>
</dbReference>
<dbReference type="FunFam" id="2.20.28.290:FF:000001">
    <property type="entry name" value="Leucine--tRNA ligase"/>
    <property type="match status" value="1"/>
</dbReference>
<dbReference type="Pfam" id="PF00133">
    <property type="entry name" value="tRNA-synt_1"/>
    <property type="match status" value="2"/>
</dbReference>
<dbReference type="NCBIfam" id="TIGR00396">
    <property type="entry name" value="leuS_bact"/>
    <property type="match status" value="1"/>
</dbReference>
<dbReference type="FunFam" id="3.40.50.620:FF:000056">
    <property type="entry name" value="Leucine--tRNA ligase"/>
    <property type="match status" value="1"/>
</dbReference>
<dbReference type="HOGENOM" id="CLU_004427_0_0_4"/>
<dbReference type="eggNOG" id="COG0495">
    <property type="taxonomic scope" value="Bacteria"/>
</dbReference>
<dbReference type="SUPFAM" id="SSF47323">
    <property type="entry name" value="Anticodon-binding domain of a subclass of class I aminoacyl-tRNA synthetases"/>
    <property type="match status" value="1"/>
</dbReference>
<dbReference type="EC" id="6.1.1.4" evidence="9"/>
<dbReference type="GO" id="GO:0002161">
    <property type="term" value="F:aminoacyl-tRNA deacylase activity"/>
    <property type="evidence" value="ECO:0007669"/>
    <property type="project" value="InterPro"/>
</dbReference>
<dbReference type="CDD" id="cd00812">
    <property type="entry name" value="LeuRS_core"/>
    <property type="match status" value="1"/>
</dbReference>
<feature type="domain" description="Aminoacyl-tRNA synthetase class Ia" evidence="11">
    <location>
        <begin position="430"/>
        <end position="585"/>
    </location>
</feature>
<dbReference type="SUPFAM" id="SSF50677">
    <property type="entry name" value="ValRS/IleRS/LeuRS editing domain"/>
    <property type="match status" value="1"/>
</dbReference>
<dbReference type="FunFam" id="3.40.50.620:FF:000003">
    <property type="entry name" value="Leucine--tRNA ligase"/>
    <property type="match status" value="1"/>
</dbReference>
<feature type="binding site" evidence="9">
    <location>
        <position position="636"/>
    </location>
    <ligand>
        <name>ATP</name>
        <dbReference type="ChEBI" id="CHEBI:30616"/>
    </ligand>
</feature>
<evidence type="ECO:0000256" key="1">
    <source>
        <dbReference type="ARBA" id="ARBA00005594"/>
    </source>
</evidence>
<dbReference type="GO" id="GO:0005829">
    <property type="term" value="C:cytosol"/>
    <property type="evidence" value="ECO:0007669"/>
    <property type="project" value="TreeGrafter"/>
</dbReference>
<feature type="short sequence motif" description="'HIGH' region" evidence="9">
    <location>
        <begin position="48"/>
        <end position="58"/>
    </location>
</feature>
<dbReference type="CDD" id="cd07958">
    <property type="entry name" value="Anticodon_Ia_Leu_BEm"/>
    <property type="match status" value="1"/>
</dbReference>
<evidence type="ECO:0000256" key="9">
    <source>
        <dbReference type="HAMAP-Rule" id="MF_00049"/>
    </source>
</evidence>
<dbReference type="PROSITE" id="PS00178">
    <property type="entry name" value="AA_TRNA_LIGASE_I"/>
    <property type="match status" value="1"/>
</dbReference>
<evidence type="ECO:0000313" key="16">
    <source>
        <dbReference type="Proteomes" id="UP000005835"/>
    </source>
</evidence>
<dbReference type="InterPro" id="IPR009080">
    <property type="entry name" value="tRNAsynth_Ia_anticodon-bd"/>
</dbReference>
<evidence type="ECO:0000256" key="8">
    <source>
        <dbReference type="ARBA" id="ARBA00047469"/>
    </source>
</evidence>
<dbReference type="Gene3D" id="3.40.50.620">
    <property type="entry name" value="HUPs"/>
    <property type="match status" value="2"/>
</dbReference>
<organism evidence="15 16">
    <name type="scientific">Sutterella wadsworthensis 2_1_59BFAA</name>
    <dbReference type="NCBI Taxonomy" id="742823"/>
    <lineage>
        <taxon>Bacteria</taxon>
        <taxon>Pseudomonadati</taxon>
        <taxon>Pseudomonadota</taxon>
        <taxon>Betaproteobacteria</taxon>
        <taxon>Burkholderiales</taxon>
        <taxon>Sutterellaceae</taxon>
        <taxon>Sutterella</taxon>
    </lineage>
</organism>
<evidence type="ECO:0000256" key="2">
    <source>
        <dbReference type="ARBA" id="ARBA00022490"/>
    </source>
</evidence>
<dbReference type="AlphaFoldDB" id="K1JT04"/>
<dbReference type="Pfam" id="PF08264">
    <property type="entry name" value="Anticodon_1"/>
    <property type="match status" value="1"/>
</dbReference>
<evidence type="ECO:0000256" key="10">
    <source>
        <dbReference type="RuleBase" id="RU363035"/>
    </source>
</evidence>
<feature type="domain" description="Methionyl/Valyl/Leucyl/Isoleucyl-tRNA synthetase anticodon-binding" evidence="12">
    <location>
        <begin position="714"/>
        <end position="838"/>
    </location>
</feature>
<dbReference type="InterPro" id="IPR013155">
    <property type="entry name" value="M/V/L/I-tRNA-synth_anticd-bd"/>
</dbReference>
<dbReference type="FunFam" id="1.10.730.10:FF:000002">
    <property type="entry name" value="Leucine--tRNA ligase"/>
    <property type="match status" value="1"/>
</dbReference>
<dbReference type="EMBL" id="ADMG01000035">
    <property type="protein sequence ID" value="EKB30842.1"/>
    <property type="molecule type" value="Genomic_DNA"/>
</dbReference>
<evidence type="ECO:0000256" key="7">
    <source>
        <dbReference type="ARBA" id="ARBA00023146"/>
    </source>
</evidence>
<accession>K1JT04</accession>
<evidence type="ECO:0000256" key="6">
    <source>
        <dbReference type="ARBA" id="ARBA00022917"/>
    </source>
</evidence>
<dbReference type="InterPro" id="IPR009008">
    <property type="entry name" value="Val/Leu/Ile-tRNA-synth_edit"/>
</dbReference>
<dbReference type="PANTHER" id="PTHR43740">
    <property type="entry name" value="LEUCYL-TRNA SYNTHETASE"/>
    <property type="match status" value="1"/>
</dbReference>
<dbReference type="HAMAP" id="MF_00049_B">
    <property type="entry name" value="Leu_tRNA_synth_B"/>
    <property type="match status" value="1"/>
</dbReference>
<name>K1JT04_9BURK</name>
<dbReference type="Pfam" id="PF13603">
    <property type="entry name" value="tRNA-synt_1_2"/>
    <property type="match status" value="1"/>
</dbReference>